<dbReference type="InterPro" id="IPR050358">
    <property type="entry name" value="RSE1/DDB1/CFT1"/>
</dbReference>
<organism evidence="7 8">
    <name type="scientific">Yarrowia lipolytica</name>
    <name type="common">Candida lipolytica</name>
    <dbReference type="NCBI Taxonomy" id="4952"/>
    <lineage>
        <taxon>Eukaryota</taxon>
        <taxon>Fungi</taxon>
        <taxon>Dikarya</taxon>
        <taxon>Ascomycota</taxon>
        <taxon>Saccharomycotina</taxon>
        <taxon>Dipodascomycetes</taxon>
        <taxon>Dipodascales</taxon>
        <taxon>Dipodascales incertae sedis</taxon>
        <taxon>Yarrowia</taxon>
    </lineage>
</organism>
<comment type="subcellular location">
    <subcellularLocation>
        <location evidence="1">Nucleus</location>
    </subcellularLocation>
</comment>
<dbReference type="InterPro" id="IPR015943">
    <property type="entry name" value="WD40/YVTN_repeat-like_dom_sf"/>
</dbReference>
<keyword evidence="2" id="KW-0507">mRNA processing</keyword>
<evidence type="ECO:0000259" key="5">
    <source>
        <dbReference type="Pfam" id="PF10433"/>
    </source>
</evidence>
<dbReference type="GO" id="GO:0005634">
    <property type="term" value="C:nucleus"/>
    <property type="evidence" value="ECO:0007669"/>
    <property type="project" value="UniProtKB-SubCell"/>
</dbReference>
<evidence type="ECO:0000256" key="2">
    <source>
        <dbReference type="ARBA" id="ARBA00022664"/>
    </source>
</evidence>
<evidence type="ECO:0000313" key="7">
    <source>
        <dbReference type="EMBL" id="AOW03495.1"/>
    </source>
</evidence>
<reference evidence="7 8" key="1">
    <citation type="journal article" date="2016" name="PLoS ONE">
        <title>Sequence Assembly of Yarrowia lipolytica Strain W29/CLIB89 Shows Transposable Element Diversity.</title>
        <authorList>
            <person name="Magnan C."/>
            <person name="Yu J."/>
            <person name="Chang I."/>
            <person name="Jahn E."/>
            <person name="Kanomata Y."/>
            <person name="Wu J."/>
            <person name="Zeller M."/>
            <person name="Oakes M."/>
            <person name="Baldi P."/>
            <person name="Sandmeyer S."/>
        </authorList>
    </citation>
    <scope>NUCLEOTIDE SEQUENCE [LARGE SCALE GENOMIC DNA]</scope>
    <source>
        <strain evidence="8">CLIB89(W29)</strain>
    </source>
</reference>
<dbReference type="InterPro" id="IPR018846">
    <property type="entry name" value="Beta-prop_RSE1/DDB1/CPSF1_1st"/>
</dbReference>
<dbReference type="EMBL" id="CP017556">
    <property type="protein sequence ID" value="AOW03495.1"/>
    <property type="molecule type" value="Genomic_DNA"/>
</dbReference>
<dbReference type="InterPro" id="IPR004871">
    <property type="entry name" value="RSE1/DDB1/CPSF1_C"/>
</dbReference>
<feature type="domain" description="RSE1/DDB1/CPSF1 first beta-propeller" evidence="5">
    <location>
        <begin position="13"/>
        <end position="374"/>
    </location>
</feature>
<keyword evidence="3" id="KW-0539">Nucleus</keyword>
<proteinExistence type="predicted"/>
<evidence type="ECO:0000313" key="8">
    <source>
        <dbReference type="Proteomes" id="UP000182444"/>
    </source>
</evidence>
<dbReference type="VEuPathDB" id="FungiDB:YALI0_D02717g"/>
<feature type="domain" description="RSE1/DDB1/CPSF1 second beta-propeller" evidence="6">
    <location>
        <begin position="422"/>
        <end position="748"/>
    </location>
</feature>
<gene>
    <name evidence="7" type="ORF">YALI1_D03380g</name>
</gene>
<dbReference type="Pfam" id="PF03178">
    <property type="entry name" value="CPSF_A"/>
    <property type="match status" value="1"/>
</dbReference>
<dbReference type="InterPro" id="IPR058543">
    <property type="entry name" value="Beta-prop_RSE1/DDB1/CPSF1_2nd"/>
</dbReference>
<dbReference type="Gene3D" id="2.130.10.10">
    <property type="entry name" value="YVTN repeat-like/Quinoprotein amine dehydrogenase"/>
    <property type="match status" value="2"/>
</dbReference>
<dbReference type="KEGG" id="yli:2910539"/>
<dbReference type="eggNOG" id="KOG1898">
    <property type="taxonomic scope" value="Eukaryota"/>
</dbReference>
<evidence type="ECO:0000256" key="1">
    <source>
        <dbReference type="ARBA" id="ARBA00004123"/>
    </source>
</evidence>
<dbReference type="VEuPathDB" id="FungiDB:YALI1_D03380g"/>
<dbReference type="Proteomes" id="UP000182444">
    <property type="component" value="Chromosome 1D"/>
</dbReference>
<protein>
    <recommendedName>
        <fullName evidence="9">Pre-mRNA-splicing factor RSE1</fullName>
    </recommendedName>
</protein>
<dbReference type="Pfam" id="PF10433">
    <property type="entry name" value="Beta-prop_RSE1_1st"/>
    <property type="match status" value="1"/>
</dbReference>
<dbReference type="GO" id="GO:0003676">
    <property type="term" value="F:nucleic acid binding"/>
    <property type="evidence" value="ECO:0007669"/>
    <property type="project" value="InterPro"/>
</dbReference>
<dbReference type="RefSeq" id="XP_502337.3">
    <property type="nucleotide sequence ID" value="XM_502337.3"/>
</dbReference>
<dbReference type="SUPFAM" id="SSF50978">
    <property type="entry name" value="WD40 repeat-like"/>
    <property type="match status" value="1"/>
</dbReference>
<name>A0A1D8NCZ7_YARLL</name>
<evidence type="ECO:0000259" key="4">
    <source>
        <dbReference type="Pfam" id="PF03178"/>
    </source>
</evidence>
<dbReference type="AlphaFoldDB" id="A0A1D8NCZ7"/>
<sequence length="1121" mass="119476">MLYHSTLRSSSPKSAICGRFSGKSQQVITLSSTGNALYLYSHDGDTGTVTLIHTHLTHCQVREIRAFRLPGLKKDYVIASSDSGVISVLEFRHNRFVSLHKEAYGRSGIRRVVPGEFLAVDPKGRACMLASVEKSKLVYVLNRQGADIVISSPLEAHTSCVTYFVVACDVAYENPVFAAIETPVGETSPGKQLVFYELDLGLNHVIRKAPVDIPNSTSHVTAVPGGTDGPGGVLVFSTNAIVHHVAGAAGGASTGAAGSTKIALPKPAAGYDNVIVASALHQSRDLFFYIAQNTRGDLFKISRDSETQHWSVLYFGTMSCVCTSLTILKSAHMVCLSEQGDSHMMFFESLGDDDAPENVYDVISPSPYLTVTQTLFELKPVFDSVVGVNTTSSDHVGPVPNVLSLISATRGGLKLISHALKPSIIVASPLPEPPSKLWTMRDGAGSDKYIVLSYANATLVLEIGDSVVETTSSGLTLDKPTLHCGSVGSSYVQVMTDGMNVIPMSREGSSESLPATKWTAPSGQVICASSSSHQVVLGLTSSLFYFEDTPGSELSAYDGAYELSSPPTAVAVAPVPAGRVRSPFVAVATDDETVRIVSVDPESMFETVAVQGLMATASSLALLSVGQVLYLHMGLANGVYVRVELDPLTGEIVGSWSKFVGLGRLSVVPVTCGGEESILVSSRGVKTCLGHVNATSDTWVPTGGNSAPFFALDAISGEPLDLAHSFHTQDCPHGVIGVAGSTLKIFTVNTAQKWTENEVKLEGTAKRLIQHDATTLTITQNPDRLVSVDNGAVGITKDLGGPPTSICEVMFGDGKRYFAVGGSRDGSPGTSGTSGYISIFSSSSLGHVHTTEVEAPPLALCAYNGLLVAGIGSQVRLYALGLKQVLRKAQIELSKRVTCLAHFAGSNRVAVGDIRQSVTVCVVLEEDSGHVIYPLVCDKISRQVTCLFFVDYETVALGDRFGGFTMLRIPSEASKLADEDHNAVHLRQLEPTLNGPAHFRFDHVASFHIEDVPVAIHMYNDYLVVCGLLGTVSAFVPVVSPKQSRDLKTIEKFVCASDPGLMGRDHGRFRGYYVPVKEVVDGDMLREVLVMDEKRREEVGEKTGLGVEGAVGRVVNVMKCV</sequence>
<evidence type="ECO:0000259" key="6">
    <source>
        <dbReference type="Pfam" id="PF23726"/>
    </source>
</evidence>
<evidence type="ECO:0000256" key="3">
    <source>
        <dbReference type="ARBA" id="ARBA00023242"/>
    </source>
</evidence>
<dbReference type="GeneID" id="2910539"/>
<dbReference type="InterPro" id="IPR036322">
    <property type="entry name" value="WD40_repeat_dom_sf"/>
</dbReference>
<accession>A0A1D8NCZ7</accession>
<dbReference type="Pfam" id="PF23726">
    <property type="entry name" value="Beta-prop_RSE1_2nd"/>
    <property type="match status" value="1"/>
</dbReference>
<feature type="domain" description="RSE1/DDB1/CPSF1 C-terminal" evidence="4">
    <location>
        <begin position="804"/>
        <end position="1087"/>
    </location>
</feature>
<dbReference type="GO" id="GO:0006397">
    <property type="term" value="P:mRNA processing"/>
    <property type="evidence" value="ECO:0007669"/>
    <property type="project" value="UniProtKB-KW"/>
</dbReference>
<dbReference type="PANTHER" id="PTHR10644">
    <property type="entry name" value="DNA REPAIR/RNA PROCESSING CPSF FAMILY"/>
    <property type="match status" value="1"/>
</dbReference>
<evidence type="ECO:0008006" key="9">
    <source>
        <dbReference type="Google" id="ProtNLM"/>
    </source>
</evidence>